<evidence type="ECO:0000256" key="3">
    <source>
        <dbReference type="ARBA" id="ARBA00022833"/>
    </source>
</evidence>
<keyword evidence="3" id="KW-0862">Zinc</keyword>
<organism evidence="7 8">
    <name type="scientific">Stegodyphus mimosarum</name>
    <name type="common">African social velvet spider</name>
    <dbReference type="NCBI Taxonomy" id="407821"/>
    <lineage>
        <taxon>Eukaryota</taxon>
        <taxon>Metazoa</taxon>
        <taxon>Ecdysozoa</taxon>
        <taxon>Arthropoda</taxon>
        <taxon>Chelicerata</taxon>
        <taxon>Arachnida</taxon>
        <taxon>Araneae</taxon>
        <taxon>Araneomorphae</taxon>
        <taxon>Entelegynae</taxon>
        <taxon>Eresoidea</taxon>
        <taxon>Eresidae</taxon>
        <taxon>Stegodyphus</taxon>
    </lineage>
</organism>
<feature type="compositionally biased region" description="Basic and acidic residues" evidence="5">
    <location>
        <begin position="280"/>
        <end position="290"/>
    </location>
</feature>
<gene>
    <name evidence="7" type="ORF">X975_17438</name>
</gene>
<keyword evidence="8" id="KW-1185">Reference proteome</keyword>
<dbReference type="GO" id="GO:0008270">
    <property type="term" value="F:zinc ion binding"/>
    <property type="evidence" value="ECO:0007669"/>
    <property type="project" value="UniProtKB-KW"/>
</dbReference>
<evidence type="ECO:0000256" key="5">
    <source>
        <dbReference type="SAM" id="MobiDB-lite"/>
    </source>
</evidence>
<dbReference type="PROSITE" id="PS50865">
    <property type="entry name" value="ZF_MYND_2"/>
    <property type="match status" value="1"/>
</dbReference>
<dbReference type="OrthoDB" id="6429994at2759"/>
<feature type="region of interest" description="Disordered" evidence="5">
    <location>
        <begin position="168"/>
        <end position="187"/>
    </location>
</feature>
<evidence type="ECO:0000256" key="1">
    <source>
        <dbReference type="ARBA" id="ARBA00022723"/>
    </source>
</evidence>
<feature type="compositionally biased region" description="Polar residues" evidence="5">
    <location>
        <begin position="170"/>
        <end position="185"/>
    </location>
</feature>
<feature type="non-terminal residue" evidence="7">
    <location>
        <position position="1622"/>
    </location>
</feature>
<feature type="region of interest" description="Disordered" evidence="5">
    <location>
        <begin position="269"/>
        <end position="363"/>
    </location>
</feature>
<keyword evidence="1" id="KW-0479">Metal-binding</keyword>
<reference evidence="7 8" key="1">
    <citation type="submission" date="2013-11" db="EMBL/GenBank/DDBJ databases">
        <title>Genome sequencing of Stegodyphus mimosarum.</title>
        <authorList>
            <person name="Bechsgaard J."/>
        </authorList>
    </citation>
    <scope>NUCLEOTIDE SEQUENCE [LARGE SCALE GENOMIC DNA]</scope>
</reference>
<proteinExistence type="predicted"/>
<dbReference type="Pfam" id="PF01753">
    <property type="entry name" value="zf-MYND"/>
    <property type="match status" value="1"/>
</dbReference>
<dbReference type="Gene3D" id="6.10.140.2220">
    <property type="match status" value="1"/>
</dbReference>
<evidence type="ECO:0000259" key="6">
    <source>
        <dbReference type="PROSITE" id="PS50865"/>
    </source>
</evidence>
<protein>
    <recommendedName>
        <fullName evidence="6">MYND-type domain-containing protein</fullName>
    </recommendedName>
</protein>
<dbReference type="Proteomes" id="UP000054359">
    <property type="component" value="Unassembled WGS sequence"/>
</dbReference>
<feature type="compositionally biased region" description="Basic residues" evidence="5">
    <location>
        <begin position="321"/>
        <end position="334"/>
    </location>
</feature>
<dbReference type="SUPFAM" id="SSF144232">
    <property type="entry name" value="HIT/MYND zinc finger-like"/>
    <property type="match status" value="1"/>
</dbReference>
<feature type="domain" description="MYND-type" evidence="6">
    <location>
        <begin position="1579"/>
        <end position="1616"/>
    </location>
</feature>
<dbReference type="EMBL" id="KK117094">
    <property type="protein sequence ID" value="KFM69521.1"/>
    <property type="molecule type" value="Genomic_DNA"/>
</dbReference>
<dbReference type="InterPro" id="IPR002893">
    <property type="entry name" value="Znf_MYND"/>
</dbReference>
<evidence type="ECO:0000256" key="2">
    <source>
        <dbReference type="ARBA" id="ARBA00022771"/>
    </source>
</evidence>
<evidence type="ECO:0000313" key="7">
    <source>
        <dbReference type="EMBL" id="KFM69521.1"/>
    </source>
</evidence>
<sequence>MNMINSAKRRITHIGNISGTFENEADILPDHIDYVQNIMKAMDSNMSNSGKTITAAQLNDIKIQSRKERDLMSVEAEECVNKNTFSAAYSNCKPNSRKTFKRAFMPEKKFPLMEKCWKNLKYLKHNRSIPKQRAHLGSFVKSTEGTSKKCLALNKKGLQSDIKLNKATKHQISSDSKSQNVCKSKSNLKEKSIKHIKSKTLDKNEDWRTSKLKLAFKGISVKKSRVSYGDRTFPVEQNGPVSGKVTNDKKLCTSPISRKLHKSVKIDKNFKKKNQFKPDQSFKNKDKNEESSSESDSDYERFIQMHQPDQQYPHSKDGASKRRSKKIKHKKGNRIKLYEEMENVSQKKKNEELSSGNNSDHMDFDCEQNVITSESDEDNTQKCESLEFNNMKNGNEISEISFKNCEKSFIPASKEKICSENLQDHTAQDMNTFTNSQSLGWNSSELLPSCYVLLRKDSYIDSLAHALCSPPEPDGEYKSVNLEENTHKEQINHNSIFDQSVVSSHQQRNCLPEHLGEERNDVLRSDEELNNPEQLSEKISLSTIRDEHVANTSFVDIKIASVFSLSTPLSPESNKSENKDILVIDLSDDDELSTLSCSTSDTHSLKHTAGIVVEDNTLLHPSDSAEYGTDIVAENIIKKQCTSKFKSDVMTEIDTKAQEFKNSEEAPTLRRENCVPCDKISEDSDVDCIILEDCNSDFQHTSSQPNDSQGNQLCISETENNSPKEFAAEKVCSDVKSVLLKEVTTVNELQNSAPYDKISEDSDVDCIVLEDYTSDFQHTSSQPSDSQRNELCISETENNSPKEFIAEKVCNDVKSDLLKEITTVNELQNSEISVTVSKEKFAPCGKIPAESNLDSIIIENSATELRCTASHLSDSAKSELNSSGMILNGAEYLNQINKLILHPKILNSENSKSSANHKISSFPENEFNDVMEEVVKKSSTLASDEEEKKGKTNNASELIDDDDCVLLVDLSDEIQPVLDQCEILKEKLNNSVVPATKEKLQHRKSVNTNENTTTTLINSSILAKELPDISFKQELQKEALHCINSELKKLVSVENKDMKHSPSTLQKLDGTNSFSAVNKALISSVSPKGGDLHIINEEKSKYCSSTKTLQNNLNPSLNKSLTGNSQVNKVVQLHENQHVDCSNGNISKDQLKTVKNEHEHGVALQNMHSSKRTSSEFVIGNFAGKCAIPQDTVTINNIKESEKKILKPAMTSVAFVSSFDKQTSKEHEIQELDSVTSVGTSQNLFGKFKVDKGRPNFMDSKCFSSKDVHEVQKLDSVNSVGAPSNCLFEKFKTDNITTPNCDTQKLPDILLSKVKIEQSSNDEIILGSPTSNVFHLPKQSKNDRMMQKVNVFDEIGSVSDLKKMRTEKVFEYPEDELDVIATKNVKDLSNINSHFTLSLLDLYKKEYKRYKEIKCTEENIVSGLKLLEEKQAEKLKHIKCSIEKLATNDPCFLKAQESVLHFREIPIKVEHDYTYDNQKTLSNSNEAVCDKGYADIQLNDTLLEHIQNLPTAAMCSTPLCENESPVSKPYPYSSIPSSDTYASSSEYKFQPTNADDNSSDADFQKMKKQVVDLLLNCKCAVCPKQALVACQGCVSVFYCSERCGEIFWEREHSLKCQPRLTP</sequence>
<keyword evidence="2 4" id="KW-0863">Zinc-finger</keyword>
<feature type="region of interest" description="Disordered" evidence="5">
    <location>
        <begin position="231"/>
        <end position="256"/>
    </location>
</feature>
<evidence type="ECO:0000256" key="4">
    <source>
        <dbReference type="PROSITE-ProRule" id="PRU00134"/>
    </source>
</evidence>
<accession>A0A087TWN2</accession>
<name>A0A087TWN2_STEMI</name>
<evidence type="ECO:0000313" key="8">
    <source>
        <dbReference type="Proteomes" id="UP000054359"/>
    </source>
</evidence>